<keyword evidence="2" id="KW-0812">Transmembrane</keyword>
<evidence type="ECO:0000313" key="4">
    <source>
        <dbReference type="Proteomes" id="UP000184731"/>
    </source>
</evidence>
<evidence type="ECO:0000256" key="1">
    <source>
        <dbReference type="SAM" id="MobiDB-lite"/>
    </source>
</evidence>
<reference evidence="3 4" key="1">
    <citation type="submission" date="2016-10" db="EMBL/GenBank/DDBJ databases">
        <title>Silvanigrella aquatica sp. nov., isolated from a freshwater lake located in the Black Forest, Germany, description of Silvanigrellaceae fam. nov., Silvanigrellales ord. nov., reclassification of the order Bdellovibrionales in the class Oligoflexia, reclassification of the families Bacteriovoracaceae and Halobacteriovoraceae in the new order Bacteriovoracales ord. nov., and reclassification of the family Pseudobacteriovoracaceae in the order Oligoflexiales.</title>
        <authorList>
            <person name="Hahn M.W."/>
            <person name="Schmidt J."/>
            <person name="Koll U."/>
            <person name="Rohde M."/>
            <person name="Verbag S."/>
            <person name="Pitt A."/>
            <person name="Nakai R."/>
            <person name="Naganuma T."/>
            <person name="Lang E."/>
        </authorList>
    </citation>
    <scope>NUCLEOTIDE SEQUENCE [LARGE SCALE GENOMIC DNA]</scope>
    <source>
        <strain evidence="3 4">MWH-Nonnen-W8red</strain>
    </source>
</reference>
<dbReference type="AlphaFoldDB" id="A0A1L4D1Z8"/>
<sequence length="77" mass="8894">METNPPENLYKMENKSKENSIPEKDDASKLWEQYQLQQNKKKWGTCILFSFVIVIIVILVFVGLYIVLSTSDPLSSL</sequence>
<evidence type="ECO:0000313" key="3">
    <source>
        <dbReference type="EMBL" id="APJ04229.1"/>
    </source>
</evidence>
<keyword evidence="4" id="KW-1185">Reference proteome</keyword>
<dbReference type="Proteomes" id="UP000184731">
    <property type="component" value="Chromosome"/>
</dbReference>
<organism evidence="3 4">
    <name type="scientific">Silvanigrella aquatica</name>
    <dbReference type="NCBI Taxonomy" id="1915309"/>
    <lineage>
        <taxon>Bacteria</taxon>
        <taxon>Pseudomonadati</taxon>
        <taxon>Bdellovibrionota</taxon>
        <taxon>Oligoflexia</taxon>
        <taxon>Silvanigrellales</taxon>
        <taxon>Silvanigrellaceae</taxon>
        <taxon>Silvanigrella</taxon>
    </lineage>
</organism>
<feature type="transmembrane region" description="Helical" evidence="2">
    <location>
        <begin position="46"/>
        <end position="68"/>
    </location>
</feature>
<protein>
    <submittedName>
        <fullName evidence="3">Uncharacterized protein</fullName>
    </submittedName>
</protein>
<dbReference type="KEGG" id="saqi:AXG55_10050"/>
<dbReference type="EMBL" id="CP017834">
    <property type="protein sequence ID" value="APJ04229.1"/>
    <property type="molecule type" value="Genomic_DNA"/>
</dbReference>
<dbReference type="STRING" id="1915309.AXG55_10050"/>
<proteinExistence type="predicted"/>
<keyword evidence="2" id="KW-0472">Membrane</keyword>
<keyword evidence="2" id="KW-1133">Transmembrane helix</keyword>
<accession>A0A1L4D1Z8</accession>
<dbReference type="RefSeq" id="WP_148697983.1">
    <property type="nucleotide sequence ID" value="NZ_CP017834.1"/>
</dbReference>
<name>A0A1L4D1Z8_9BACT</name>
<feature type="region of interest" description="Disordered" evidence="1">
    <location>
        <begin position="1"/>
        <end position="23"/>
    </location>
</feature>
<evidence type="ECO:0000256" key="2">
    <source>
        <dbReference type="SAM" id="Phobius"/>
    </source>
</evidence>
<feature type="compositionally biased region" description="Basic and acidic residues" evidence="1">
    <location>
        <begin position="10"/>
        <end position="23"/>
    </location>
</feature>
<gene>
    <name evidence="3" type="ORF">AXG55_10050</name>
</gene>